<feature type="domain" description="Methyltransferase type 12" evidence="1">
    <location>
        <begin position="63"/>
        <end position="151"/>
    </location>
</feature>
<gene>
    <name evidence="2" type="ORF">FDA94_27265</name>
</gene>
<dbReference type="InterPro" id="IPR013217">
    <property type="entry name" value="Methyltransf_12"/>
</dbReference>
<dbReference type="Gene3D" id="3.40.50.150">
    <property type="entry name" value="Vaccinia Virus protein VP39"/>
    <property type="match status" value="1"/>
</dbReference>
<keyword evidence="2" id="KW-0489">Methyltransferase</keyword>
<reference evidence="2 3" key="1">
    <citation type="submission" date="2019-04" db="EMBL/GenBank/DDBJ databases">
        <title>Herbidospora sp. NEAU-GS14.nov., a novel actinomycete isolated from soil.</title>
        <authorList>
            <person name="Han L."/>
        </authorList>
    </citation>
    <scope>NUCLEOTIDE SEQUENCE [LARGE SCALE GENOMIC DNA]</scope>
    <source>
        <strain evidence="2 3">NEAU-GS14</strain>
    </source>
</reference>
<sequence>MRNRTACLSRGGNPVTHALAHQYVFDNDGDHSADQHRCLADLLDPLTFGRLAQTGVGDGWNCLEIGAGGGSVARWLADRVAPRGHVFATDIKPGLIPAHDGLTVTRHDIVRDPLPPAAFDLVHARLVLSHLPERAAVLARLRDALRPGGWLQIDEIDVTHWPALLTPDHGSRELYETFLRAMATVLVGVGSDPTWGRSAAQEIAQAGFTQIDPWCHVEVWGPKSPGLELLTSNSFHLEDHFLATGLTRDQLDEVRAVMADPGFRSVSFTVHSVLARRPEET</sequence>
<dbReference type="InterPro" id="IPR029063">
    <property type="entry name" value="SAM-dependent_MTases_sf"/>
</dbReference>
<dbReference type="EMBL" id="SZQA01000030">
    <property type="protein sequence ID" value="TKK85121.1"/>
    <property type="molecule type" value="Genomic_DNA"/>
</dbReference>
<accession>A0A4U3M8C5</accession>
<proteinExistence type="predicted"/>
<dbReference type="CDD" id="cd02440">
    <property type="entry name" value="AdoMet_MTases"/>
    <property type="match status" value="1"/>
</dbReference>
<dbReference type="OrthoDB" id="3469983at2"/>
<keyword evidence="3" id="KW-1185">Reference proteome</keyword>
<dbReference type="SUPFAM" id="SSF53335">
    <property type="entry name" value="S-adenosyl-L-methionine-dependent methyltransferases"/>
    <property type="match status" value="1"/>
</dbReference>
<evidence type="ECO:0000313" key="3">
    <source>
        <dbReference type="Proteomes" id="UP000308705"/>
    </source>
</evidence>
<comment type="caution">
    <text evidence="2">The sequence shown here is derived from an EMBL/GenBank/DDBJ whole genome shotgun (WGS) entry which is preliminary data.</text>
</comment>
<evidence type="ECO:0000259" key="1">
    <source>
        <dbReference type="Pfam" id="PF08242"/>
    </source>
</evidence>
<name>A0A4U3M8C5_9ACTN</name>
<keyword evidence="2" id="KW-0808">Transferase</keyword>
<dbReference type="GO" id="GO:0032259">
    <property type="term" value="P:methylation"/>
    <property type="evidence" value="ECO:0007669"/>
    <property type="project" value="UniProtKB-KW"/>
</dbReference>
<dbReference type="AlphaFoldDB" id="A0A4U3M8C5"/>
<evidence type="ECO:0000313" key="2">
    <source>
        <dbReference type="EMBL" id="TKK85121.1"/>
    </source>
</evidence>
<dbReference type="Pfam" id="PF08242">
    <property type="entry name" value="Methyltransf_12"/>
    <property type="match status" value="1"/>
</dbReference>
<protein>
    <submittedName>
        <fullName evidence="2">Class I SAM-dependent methyltransferase</fullName>
    </submittedName>
</protein>
<organism evidence="2 3">
    <name type="scientific">Herbidospora galbida</name>
    <dbReference type="NCBI Taxonomy" id="2575442"/>
    <lineage>
        <taxon>Bacteria</taxon>
        <taxon>Bacillati</taxon>
        <taxon>Actinomycetota</taxon>
        <taxon>Actinomycetes</taxon>
        <taxon>Streptosporangiales</taxon>
        <taxon>Streptosporangiaceae</taxon>
        <taxon>Herbidospora</taxon>
    </lineage>
</organism>
<dbReference type="Proteomes" id="UP000308705">
    <property type="component" value="Unassembled WGS sequence"/>
</dbReference>
<dbReference type="PANTHER" id="PTHR43591">
    <property type="entry name" value="METHYLTRANSFERASE"/>
    <property type="match status" value="1"/>
</dbReference>
<dbReference type="GO" id="GO:0008168">
    <property type="term" value="F:methyltransferase activity"/>
    <property type="evidence" value="ECO:0007669"/>
    <property type="project" value="UniProtKB-KW"/>
</dbReference>